<keyword evidence="16" id="KW-1185">Reference proteome</keyword>
<evidence type="ECO:0000256" key="3">
    <source>
        <dbReference type="ARBA" id="ARBA00012513"/>
    </source>
</evidence>
<gene>
    <name evidence="15" type="ORF">NQ318_011700</name>
</gene>
<dbReference type="GO" id="GO:0005739">
    <property type="term" value="C:mitochondrion"/>
    <property type="evidence" value="ECO:0007669"/>
    <property type="project" value="UniProtKB-SubCell"/>
</dbReference>
<keyword evidence="6" id="KW-0479">Metal-binding</keyword>
<sequence length="148" mass="16919">MNYKDEDIPELPDDIPVVIRTLVKNILKRNPNKRLDPEVAANVCQLLLWAPSSWLKPGIKVPTSAEILQWLLSLTTKILCEGRINNKTFSPVSHASKSDSENDTMERSTQRMGRRTYPEYLLISSFLCRAKLYNIRAALSWILNDAYA</sequence>
<evidence type="ECO:0000256" key="8">
    <source>
        <dbReference type="ARBA" id="ARBA00022777"/>
    </source>
</evidence>
<comment type="cofactor">
    <cofactor evidence="1">
        <name>Mg(2+)</name>
        <dbReference type="ChEBI" id="CHEBI:18420"/>
    </cofactor>
</comment>
<accession>A0AAV8XHW5</accession>
<reference evidence="15" key="1">
    <citation type="journal article" date="2023" name="Insect Mol. Biol.">
        <title>Genome sequencing provides insights into the evolution of gene families encoding plant cell wall-degrading enzymes in longhorned beetles.</title>
        <authorList>
            <person name="Shin N.R."/>
            <person name="Okamura Y."/>
            <person name="Kirsch R."/>
            <person name="Pauchet Y."/>
        </authorList>
    </citation>
    <scope>NUCLEOTIDE SEQUENCE</scope>
    <source>
        <strain evidence="15">AMC_N1</strain>
    </source>
</reference>
<dbReference type="InterPro" id="IPR051511">
    <property type="entry name" value="MitoQC_Scaffold_Kinases"/>
</dbReference>
<comment type="catalytic activity">
    <reaction evidence="13">
        <text>L-seryl-[protein] + ATP = O-phospho-L-seryl-[protein] + ADP + H(+)</text>
        <dbReference type="Rhea" id="RHEA:17989"/>
        <dbReference type="Rhea" id="RHEA-COMP:9863"/>
        <dbReference type="Rhea" id="RHEA-COMP:11604"/>
        <dbReference type="ChEBI" id="CHEBI:15378"/>
        <dbReference type="ChEBI" id="CHEBI:29999"/>
        <dbReference type="ChEBI" id="CHEBI:30616"/>
        <dbReference type="ChEBI" id="CHEBI:83421"/>
        <dbReference type="ChEBI" id="CHEBI:456216"/>
        <dbReference type="EC" id="2.7.11.1"/>
    </reaction>
</comment>
<evidence type="ECO:0000256" key="10">
    <source>
        <dbReference type="ARBA" id="ARBA00022842"/>
    </source>
</evidence>
<dbReference type="GO" id="GO:0004674">
    <property type="term" value="F:protein serine/threonine kinase activity"/>
    <property type="evidence" value="ECO:0007669"/>
    <property type="project" value="UniProtKB-KW"/>
</dbReference>
<evidence type="ECO:0000256" key="13">
    <source>
        <dbReference type="ARBA" id="ARBA00048679"/>
    </source>
</evidence>
<evidence type="ECO:0000313" key="15">
    <source>
        <dbReference type="EMBL" id="KAJ8938204.1"/>
    </source>
</evidence>
<keyword evidence="5" id="KW-0808">Transferase</keyword>
<dbReference type="GO" id="GO:0000422">
    <property type="term" value="P:autophagy of mitochondrion"/>
    <property type="evidence" value="ECO:0007669"/>
    <property type="project" value="TreeGrafter"/>
</dbReference>
<comment type="caution">
    <text evidence="15">The sequence shown here is derived from an EMBL/GenBank/DDBJ whole genome shotgun (WGS) entry which is preliminary data.</text>
</comment>
<evidence type="ECO:0000256" key="9">
    <source>
        <dbReference type="ARBA" id="ARBA00022840"/>
    </source>
</evidence>
<dbReference type="Proteomes" id="UP001162162">
    <property type="component" value="Unassembled WGS sequence"/>
</dbReference>
<keyword evidence="9" id="KW-0067">ATP-binding</keyword>
<keyword evidence="10" id="KW-0460">Magnesium</keyword>
<organism evidence="15 16">
    <name type="scientific">Aromia moschata</name>
    <dbReference type="NCBI Taxonomy" id="1265417"/>
    <lineage>
        <taxon>Eukaryota</taxon>
        <taxon>Metazoa</taxon>
        <taxon>Ecdysozoa</taxon>
        <taxon>Arthropoda</taxon>
        <taxon>Hexapoda</taxon>
        <taxon>Insecta</taxon>
        <taxon>Pterygota</taxon>
        <taxon>Neoptera</taxon>
        <taxon>Endopterygota</taxon>
        <taxon>Coleoptera</taxon>
        <taxon>Polyphaga</taxon>
        <taxon>Cucujiformia</taxon>
        <taxon>Chrysomeloidea</taxon>
        <taxon>Cerambycidae</taxon>
        <taxon>Cerambycinae</taxon>
        <taxon>Callichromatini</taxon>
        <taxon>Aromia</taxon>
    </lineage>
</organism>
<protein>
    <recommendedName>
        <fullName evidence="3">non-specific serine/threonine protein kinase</fullName>
        <ecNumber evidence="3">2.7.11.1</ecNumber>
    </recommendedName>
</protein>
<keyword evidence="4" id="KW-0723">Serine/threonine-protein kinase</keyword>
<evidence type="ECO:0000313" key="16">
    <source>
        <dbReference type="Proteomes" id="UP001162162"/>
    </source>
</evidence>
<dbReference type="GO" id="GO:0042981">
    <property type="term" value="P:regulation of apoptotic process"/>
    <property type="evidence" value="ECO:0007669"/>
    <property type="project" value="TreeGrafter"/>
</dbReference>
<evidence type="ECO:0000256" key="1">
    <source>
        <dbReference type="ARBA" id="ARBA00001946"/>
    </source>
</evidence>
<dbReference type="GO" id="GO:0090141">
    <property type="term" value="P:positive regulation of mitochondrial fission"/>
    <property type="evidence" value="ECO:0007669"/>
    <property type="project" value="TreeGrafter"/>
</dbReference>
<evidence type="ECO:0000256" key="6">
    <source>
        <dbReference type="ARBA" id="ARBA00022723"/>
    </source>
</evidence>
<dbReference type="GO" id="GO:0005524">
    <property type="term" value="F:ATP binding"/>
    <property type="evidence" value="ECO:0007669"/>
    <property type="project" value="UniProtKB-KW"/>
</dbReference>
<dbReference type="EC" id="2.7.11.1" evidence="3"/>
<keyword evidence="7" id="KW-0547">Nucleotide-binding</keyword>
<evidence type="ECO:0000256" key="14">
    <source>
        <dbReference type="SAM" id="MobiDB-lite"/>
    </source>
</evidence>
<comment type="subcellular location">
    <subcellularLocation>
        <location evidence="2">Mitochondrion</location>
    </subcellularLocation>
</comment>
<feature type="region of interest" description="Disordered" evidence="14">
    <location>
        <begin position="91"/>
        <end position="111"/>
    </location>
</feature>
<dbReference type="PANTHER" id="PTHR22972:SF7">
    <property type="entry name" value="SERINE_THREONINE-PROTEIN KINASE PINK1, MITOCHONDRIAL"/>
    <property type="match status" value="1"/>
</dbReference>
<evidence type="ECO:0000256" key="7">
    <source>
        <dbReference type="ARBA" id="ARBA00022741"/>
    </source>
</evidence>
<evidence type="ECO:0000256" key="12">
    <source>
        <dbReference type="ARBA" id="ARBA00047899"/>
    </source>
</evidence>
<proteinExistence type="predicted"/>
<feature type="compositionally biased region" description="Basic and acidic residues" evidence="14">
    <location>
        <begin position="96"/>
        <end position="109"/>
    </location>
</feature>
<comment type="catalytic activity">
    <reaction evidence="12">
        <text>L-threonyl-[protein] + ATP = O-phospho-L-threonyl-[protein] + ADP + H(+)</text>
        <dbReference type="Rhea" id="RHEA:46608"/>
        <dbReference type="Rhea" id="RHEA-COMP:11060"/>
        <dbReference type="Rhea" id="RHEA-COMP:11605"/>
        <dbReference type="ChEBI" id="CHEBI:15378"/>
        <dbReference type="ChEBI" id="CHEBI:30013"/>
        <dbReference type="ChEBI" id="CHEBI:30616"/>
        <dbReference type="ChEBI" id="CHEBI:61977"/>
        <dbReference type="ChEBI" id="CHEBI:456216"/>
        <dbReference type="EC" id="2.7.11.1"/>
    </reaction>
</comment>
<keyword evidence="11" id="KW-0496">Mitochondrion</keyword>
<dbReference type="EMBL" id="JAPWTK010000578">
    <property type="protein sequence ID" value="KAJ8938204.1"/>
    <property type="molecule type" value="Genomic_DNA"/>
</dbReference>
<evidence type="ECO:0000256" key="5">
    <source>
        <dbReference type="ARBA" id="ARBA00022679"/>
    </source>
</evidence>
<dbReference type="AlphaFoldDB" id="A0AAV8XHW5"/>
<dbReference type="GO" id="GO:0046872">
    <property type="term" value="F:metal ion binding"/>
    <property type="evidence" value="ECO:0007669"/>
    <property type="project" value="UniProtKB-KW"/>
</dbReference>
<dbReference type="PANTHER" id="PTHR22972">
    <property type="entry name" value="SERINE/THREONINE PROTEIN KINASE"/>
    <property type="match status" value="1"/>
</dbReference>
<evidence type="ECO:0000256" key="11">
    <source>
        <dbReference type="ARBA" id="ARBA00023128"/>
    </source>
</evidence>
<name>A0AAV8XHW5_9CUCU</name>
<keyword evidence="8" id="KW-0418">Kinase</keyword>
<evidence type="ECO:0000256" key="2">
    <source>
        <dbReference type="ARBA" id="ARBA00004173"/>
    </source>
</evidence>
<evidence type="ECO:0000256" key="4">
    <source>
        <dbReference type="ARBA" id="ARBA00022527"/>
    </source>
</evidence>